<dbReference type="Gene3D" id="1.10.8.50">
    <property type="match status" value="1"/>
</dbReference>
<dbReference type="PANTHER" id="PTHR10871:SF3">
    <property type="entry name" value="SMALL RIBOSOMAL SUBUNIT PROTEIN US13"/>
    <property type="match status" value="1"/>
</dbReference>
<evidence type="ECO:0000256" key="4">
    <source>
        <dbReference type="ARBA" id="ARBA00035021"/>
    </source>
</evidence>
<dbReference type="InterPro" id="IPR010979">
    <property type="entry name" value="Ribosomal_uS13-like_H2TH"/>
</dbReference>
<protein>
    <recommendedName>
        <fullName evidence="5">Small ribosomal subunit protein uS13</fullName>
    </recommendedName>
    <alternativeName>
        <fullName evidence="6">40S ribosomal protein S18</fullName>
    </alternativeName>
</protein>
<evidence type="ECO:0000256" key="5">
    <source>
        <dbReference type="ARBA" id="ARBA00035166"/>
    </source>
</evidence>
<keyword evidence="2 7" id="KW-0689">Ribosomal protein</keyword>
<gene>
    <name evidence="8" type="ORF">LTLLF_190175</name>
</gene>
<evidence type="ECO:0000256" key="7">
    <source>
        <dbReference type="RuleBase" id="RU003830"/>
    </source>
</evidence>
<evidence type="ECO:0000313" key="9">
    <source>
        <dbReference type="Proteomes" id="UP000710432"/>
    </source>
</evidence>
<keyword evidence="3 7" id="KW-0687">Ribonucleoprotein</keyword>
<dbReference type="InterPro" id="IPR001892">
    <property type="entry name" value="Ribosomal_uS13"/>
</dbReference>
<accession>A0A8J6KKS4</accession>
<dbReference type="Proteomes" id="UP000710432">
    <property type="component" value="Unassembled WGS sequence"/>
</dbReference>
<dbReference type="GO" id="GO:0015935">
    <property type="term" value="C:small ribosomal subunit"/>
    <property type="evidence" value="ECO:0007669"/>
    <property type="project" value="TreeGrafter"/>
</dbReference>
<dbReference type="PANTHER" id="PTHR10871">
    <property type="entry name" value="30S RIBOSOMAL PROTEIN S13/40S RIBOSOMAL PROTEIN S18"/>
    <property type="match status" value="1"/>
</dbReference>
<dbReference type="GO" id="GO:0003723">
    <property type="term" value="F:RNA binding"/>
    <property type="evidence" value="ECO:0007669"/>
    <property type="project" value="InterPro"/>
</dbReference>
<comment type="caution">
    <text evidence="8">The sequence shown here is derived from an EMBL/GenBank/DDBJ whole genome shotgun (WGS) entry which is preliminary data.</text>
</comment>
<comment type="similarity">
    <text evidence="1 7">Belongs to the universal ribosomal protein uS13 family.</text>
</comment>
<dbReference type="EMBL" id="JAATJU010025673">
    <property type="protein sequence ID" value="KAH0502956.1"/>
    <property type="molecule type" value="Genomic_DNA"/>
</dbReference>
<dbReference type="Pfam" id="PF00416">
    <property type="entry name" value="Ribosomal_S13"/>
    <property type="match status" value="1"/>
</dbReference>
<dbReference type="GO" id="GO:0003735">
    <property type="term" value="F:structural constituent of ribosome"/>
    <property type="evidence" value="ECO:0007669"/>
    <property type="project" value="InterPro"/>
</dbReference>
<dbReference type="GO" id="GO:0005829">
    <property type="term" value="C:cytosol"/>
    <property type="evidence" value="ECO:0007669"/>
    <property type="project" value="TreeGrafter"/>
</dbReference>
<evidence type="ECO:0000313" key="8">
    <source>
        <dbReference type="EMBL" id="KAH0502956.1"/>
    </source>
</evidence>
<name>A0A8J6KKS4_MICOH</name>
<proteinExistence type="inferred from homology"/>
<comment type="subunit">
    <text evidence="4">Component of the small ribosomal subunit.</text>
</comment>
<dbReference type="AlphaFoldDB" id="A0A8J6KKS4"/>
<evidence type="ECO:0000256" key="2">
    <source>
        <dbReference type="ARBA" id="ARBA00022980"/>
    </source>
</evidence>
<evidence type="ECO:0000256" key="6">
    <source>
        <dbReference type="ARBA" id="ARBA00035468"/>
    </source>
</evidence>
<organism evidence="8 9">
    <name type="scientific">Microtus ochrogaster</name>
    <name type="common">Prairie vole</name>
    <dbReference type="NCBI Taxonomy" id="79684"/>
    <lineage>
        <taxon>Eukaryota</taxon>
        <taxon>Metazoa</taxon>
        <taxon>Chordata</taxon>
        <taxon>Craniata</taxon>
        <taxon>Vertebrata</taxon>
        <taxon>Euteleostomi</taxon>
        <taxon>Mammalia</taxon>
        <taxon>Eutheria</taxon>
        <taxon>Euarchontoglires</taxon>
        <taxon>Glires</taxon>
        <taxon>Rodentia</taxon>
        <taxon>Myomorpha</taxon>
        <taxon>Muroidea</taxon>
        <taxon>Cricetidae</taxon>
        <taxon>Arvicolinae</taxon>
        <taxon>Microtus</taxon>
    </lineage>
</organism>
<evidence type="ECO:0000256" key="3">
    <source>
        <dbReference type="ARBA" id="ARBA00023274"/>
    </source>
</evidence>
<dbReference type="PROSITE" id="PS50159">
    <property type="entry name" value="RIBOSOMAL_S13_2"/>
    <property type="match status" value="1"/>
</dbReference>
<sequence length="66" mass="7638">MSLMIPEKFQHFLRGPNTNINGRQKIVFAITAVKVVRWRYAHVVSRKADIDLAKWAGELTEDEVEL</sequence>
<dbReference type="GO" id="GO:0006412">
    <property type="term" value="P:translation"/>
    <property type="evidence" value="ECO:0007669"/>
    <property type="project" value="InterPro"/>
</dbReference>
<evidence type="ECO:0000256" key="1">
    <source>
        <dbReference type="ARBA" id="ARBA00008080"/>
    </source>
</evidence>
<dbReference type="PIRSF" id="PIRSF002134">
    <property type="entry name" value="Ribosomal_S13"/>
    <property type="match status" value="1"/>
</dbReference>
<reference evidence="8" key="1">
    <citation type="submission" date="2020-03" db="EMBL/GenBank/DDBJ databases">
        <title>Studies in the Genomics of Life Span.</title>
        <authorList>
            <person name="Glass D."/>
        </authorList>
    </citation>
    <scope>NUCLEOTIDE SEQUENCE</scope>
    <source>
        <strain evidence="8">LTLLF</strain>
        <tissue evidence="8">Muscle</tissue>
    </source>
</reference>
<dbReference type="SUPFAM" id="SSF46946">
    <property type="entry name" value="S13-like H2TH domain"/>
    <property type="match status" value="1"/>
</dbReference>